<evidence type="ECO:0000313" key="2">
    <source>
        <dbReference type="Proteomes" id="UP000272117"/>
    </source>
</evidence>
<reference evidence="1 2" key="1">
    <citation type="submission" date="2018-11" db="EMBL/GenBank/DDBJ databases">
        <title>Rufibacter latericius sp. nov., isolated from water in Baiyang Lake.</title>
        <authorList>
            <person name="Yang Y."/>
        </authorList>
    </citation>
    <scope>NUCLEOTIDE SEQUENCE [LARGE SCALE GENOMIC DNA]</scope>
    <source>
        <strain evidence="1 2">R-22-1c-1</strain>
    </source>
</reference>
<accession>A0A3M9MLV1</accession>
<sequence length="66" mass="6984">MGRVLSFFLPIPFTSNVIAPEHVLTSFKLGISIPLQDSFLEDGSGPTSRGIDGTAFVADSLGLKMS</sequence>
<protein>
    <submittedName>
        <fullName evidence="1">Uncharacterized protein</fullName>
    </submittedName>
</protein>
<dbReference type="EMBL" id="RJJD01000007">
    <property type="protein sequence ID" value="RNI26459.1"/>
    <property type="molecule type" value="Genomic_DNA"/>
</dbReference>
<proteinExistence type="predicted"/>
<evidence type="ECO:0000313" key="1">
    <source>
        <dbReference type="EMBL" id="RNI26459.1"/>
    </source>
</evidence>
<dbReference type="Proteomes" id="UP000272117">
    <property type="component" value="Unassembled WGS sequence"/>
</dbReference>
<comment type="caution">
    <text evidence="1">The sequence shown here is derived from an EMBL/GenBank/DDBJ whole genome shotgun (WGS) entry which is preliminary data.</text>
</comment>
<keyword evidence="2" id="KW-1185">Reference proteome</keyword>
<dbReference type="AlphaFoldDB" id="A0A3M9MLV1"/>
<name>A0A3M9MLV1_9BACT</name>
<gene>
    <name evidence="1" type="ORF">EFB08_11600</name>
</gene>
<organism evidence="1 2">
    <name type="scientific">Rufibacter latericius</name>
    <dbReference type="NCBI Taxonomy" id="2487040"/>
    <lineage>
        <taxon>Bacteria</taxon>
        <taxon>Pseudomonadati</taxon>
        <taxon>Bacteroidota</taxon>
        <taxon>Cytophagia</taxon>
        <taxon>Cytophagales</taxon>
        <taxon>Hymenobacteraceae</taxon>
        <taxon>Rufibacter</taxon>
    </lineage>
</organism>